<comment type="caution">
    <text evidence="1">The sequence shown here is derived from an EMBL/GenBank/DDBJ whole genome shotgun (WGS) entry which is preliminary data.</text>
</comment>
<organism evidence="1 2">
    <name type="scientific">Pistacia atlantica</name>
    <dbReference type="NCBI Taxonomy" id="434234"/>
    <lineage>
        <taxon>Eukaryota</taxon>
        <taxon>Viridiplantae</taxon>
        <taxon>Streptophyta</taxon>
        <taxon>Embryophyta</taxon>
        <taxon>Tracheophyta</taxon>
        <taxon>Spermatophyta</taxon>
        <taxon>Magnoliopsida</taxon>
        <taxon>eudicotyledons</taxon>
        <taxon>Gunneridae</taxon>
        <taxon>Pentapetalae</taxon>
        <taxon>rosids</taxon>
        <taxon>malvids</taxon>
        <taxon>Sapindales</taxon>
        <taxon>Anacardiaceae</taxon>
        <taxon>Pistacia</taxon>
    </lineage>
</organism>
<evidence type="ECO:0000313" key="1">
    <source>
        <dbReference type="EMBL" id="KAJ0084374.1"/>
    </source>
</evidence>
<dbReference type="EMBL" id="CM047907">
    <property type="protein sequence ID" value="KAJ0084374.1"/>
    <property type="molecule type" value="Genomic_DNA"/>
</dbReference>
<evidence type="ECO:0000313" key="2">
    <source>
        <dbReference type="Proteomes" id="UP001164250"/>
    </source>
</evidence>
<accession>A0ACC1ADN7</accession>
<keyword evidence="2" id="KW-1185">Reference proteome</keyword>
<name>A0ACC1ADN7_9ROSI</name>
<protein>
    <submittedName>
        <fullName evidence="1">Uncharacterized protein</fullName>
    </submittedName>
</protein>
<proteinExistence type="predicted"/>
<sequence>MGTLRQTGQWPRLVYAMAICLISQNVVAYAPYTYSSPSPPHYSKQVYKPKHYNYVSPLLPKHSPLPPKKLEHPSYQYKSSPPPKHIEQPSYYHKSPPPPKHSSPPTYYYKLPPPLVKSSPSYYYKSPPPPSPSPPSPYVYKSPSPPSSSPSPPYIYKSPPPPSHSPPPPYIYKSPTPPKHVEHPPYHYKLQVPQVSCSNRNLTSYANICNLDSTNKTQCLQHSDSGIPATNAVVFDINVTKADNFDFTTSVNIYVSDNALDIVDDSDMNKSDLGSALHIASMFDVVAIDYTRNIDISHIDNFSTAIDSTRNKSDSGSALHTTSMFDVAIIDSTRNINISHIDNFATAMDYTRNKFDPGSTLHTASVFDVAAIDSTENIYISYIDNFTTANSKITKTLYHNSAIEKSETNTLNSVDFLDHDKCSKSLVANHTVFHASNTRNNTISL</sequence>
<dbReference type="Proteomes" id="UP001164250">
    <property type="component" value="Chromosome 11"/>
</dbReference>
<gene>
    <name evidence="1" type="ORF">Patl1_29734</name>
</gene>
<reference evidence="2" key="1">
    <citation type="journal article" date="2023" name="G3 (Bethesda)">
        <title>Genome assembly and association tests identify interacting loci associated with vigor, precocity, and sex in interspecific pistachio rootstocks.</title>
        <authorList>
            <person name="Palmer W."/>
            <person name="Jacygrad E."/>
            <person name="Sagayaradj S."/>
            <person name="Cavanaugh K."/>
            <person name="Han R."/>
            <person name="Bertier L."/>
            <person name="Beede B."/>
            <person name="Kafkas S."/>
            <person name="Golino D."/>
            <person name="Preece J."/>
            <person name="Michelmore R."/>
        </authorList>
    </citation>
    <scope>NUCLEOTIDE SEQUENCE [LARGE SCALE GENOMIC DNA]</scope>
</reference>